<dbReference type="KEGG" id="gsn:YC6258_03346"/>
<accession>A0A0C5VL12</accession>
<proteinExistence type="predicted"/>
<dbReference type="OrthoDB" id="6370236at2"/>
<reference evidence="1 2" key="1">
    <citation type="submission" date="2014-01" db="EMBL/GenBank/DDBJ databases">
        <title>Full genme sequencing of cellulolytic bacterium Gynuella sunshinyii YC6258T gen. nov., sp. nov.</title>
        <authorList>
            <person name="Khan H."/>
            <person name="Chung E.J."/>
            <person name="Chung Y.R."/>
        </authorList>
    </citation>
    <scope>NUCLEOTIDE SEQUENCE [LARGE SCALE GENOMIC DNA]</scope>
    <source>
        <strain evidence="1 2">YC6258</strain>
    </source>
</reference>
<protein>
    <submittedName>
        <fullName evidence="1">Uncharacterized protein</fullName>
    </submittedName>
</protein>
<dbReference type="STRING" id="1445510.YC6258_03346"/>
<evidence type="ECO:0000313" key="2">
    <source>
        <dbReference type="Proteomes" id="UP000032266"/>
    </source>
</evidence>
<gene>
    <name evidence="1" type="ORF">YC6258_03346</name>
</gene>
<dbReference type="AlphaFoldDB" id="A0A0C5VL12"/>
<organism evidence="1 2">
    <name type="scientific">Gynuella sunshinyii YC6258</name>
    <dbReference type="NCBI Taxonomy" id="1445510"/>
    <lineage>
        <taxon>Bacteria</taxon>
        <taxon>Pseudomonadati</taxon>
        <taxon>Pseudomonadota</taxon>
        <taxon>Gammaproteobacteria</taxon>
        <taxon>Oceanospirillales</taxon>
        <taxon>Saccharospirillaceae</taxon>
        <taxon>Gynuella</taxon>
    </lineage>
</organism>
<dbReference type="EMBL" id="CP007142">
    <property type="protein sequence ID" value="AJQ95382.1"/>
    <property type="molecule type" value="Genomic_DNA"/>
</dbReference>
<dbReference type="HOGENOM" id="CLU_179924_0_0_6"/>
<sequence length="78" mass="9038">MYWEIIELEDGAIALRQMDESGEPMVTIRFSEEAKARLNDRHIDVAKAMFSAGMQWVSQIEDPFEDLDEEMPEIPVVH</sequence>
<dbReference type="RefSeq" id="WP_044617701.1">
    <property type="nucleotide sequence ID" value="NZ_CP007142.1"/>
</dbReference>
<name>A0A0C5VL12_9GAMM</name>
<keyword evidence="2" id="KW-1185">Reference proteome</keyword>
<evidence type="ECO:0000313" key="1">
    <source>
        <dbReference type="EMBL" id="AJQ95382.1"/>
    </source>
</evidence>
<dbReference type="Proteomes" id="UP000032266">
    <property type="component" value="Chromosome"/>
</dbReference>